<feature type="chain" id="PRO_5047043864" description="Secretion system C-terminal sorting domain-containing protein" evidence="2">
    <location>
        <begin position="19"/>
        <end position="263"/>
    </location>
</feature>
<keyword evidence="1 2" id="KW-0732">Signal</keyword>
<dbReference type="Pfam" id="PF18962">
    <property type="entry name" value="Por_Secre_tail"/>
    <property type="match status" value="1"/>
</dbReference>
<feature type="domain" description="Secretion system C-terminal sorting" evidence="3">
    <location>
        <begin position="200"/>
        <end position="263"/>
    </location>
</feature>
<dbReference type="RefSeq" id="WP_344787622.1">
    <property type="nucleotide sequence ID" value="NZ_BAABCA010000003.1"/>
</dbReference>
<evidence type="ECO:0000256" key="1">
    <source>
        <dbReference type="ARBA" id="ARBA00022729"/>
    </source>
</evidence>
<sequence length="263" mass="27819">MKKITLLFSLLTIGLLSAQTPSVTASPGVGGSITQIGPDGNGGFIFFDASNNPVTMTVTGLDLANSGSGNDKNVYLSVRQPGGTVNFGSVTLTLNNDNGETNVEDITFDGETITISDRDWTIGANEVTISANATNTLQDGDTYWVWARYFGPVTTANSMRYGEVGYPAYGNSDQSFTVTYNAGLTLSNKSFNNANIAKNIYPNPVSSTLNVSNSINTKTYKIVNLLGKTIKDVEANGSIDVSDLSSGIYILATDAGKAKFVKK</sequence>
<organism evidence="4 5">
    <name type="scientific">Postechiella marina</name>
    <dbReference type="NCBI Taxonomy" id="943941"/>
    <lineage>
        <taxon>Bacteria</taxon>
        <taxon>Pseudomonadati</taxon>
        <taxon>Bacteroidota</taxon>
        <taxon>Flavobacteriia</taxon>
        <taxon>Flavobacteriales</taxon>
        <taxon>Flavobacteriaceae</taxon>
        <taxon>Postechiella</taxon>
    </lineage>
</organism>
<evidence type="ECO:0000256" key="2">
    <source>
        <dbReference type="SAM" id="SignalP"/>
    </source>
</evidence>
<accession>A0ABP8C821</accession>
<protein>
    <recommendedName>
        <fullName evidence="3">Secretion system C-terminal sorting domain-containing protein</fullName>
    </recommendedName>
</protein>
<reference evidence="5" key="1">
    <citation type="journal article" date="2019" name="Int. J. Syst. Evol. Microbiol.">
        <title>The Global Catalogue of Microorganisms (GCM) 10K type strain sequencing project: providing services to taxonomists for standard genome sequencing and annotation.</title>
        <authorList>
            <consortium name="The Broad Institute Genomics Platform"/>
            <consortium name="The Broad Institute Genome Sequencing Center for Infectious Disease"/>
            <person name="Wu L."/>
            <person name="Ma J."/>
        </authorList>
    </citation>
    <scope>NUCLEOTIDE SEQUENCE [LARGE SCALE GENOMIC DNA]</scope>
    <source>
        <strain evidence="5">JCM 17630</strain>
    </source>
</reference>
<feature type="signal peptide" evidence="2">
    <location>
        <begin position="1"/>
        <end position="18"/>
    </location>
</feature>
<name>A0ABP8C821_9FLAO</name>
<dbReference type="NCBIfam" id="TIGR04183">
    <property type="entry name" value="Por_Secre_tail"/>
    <property type="match status" value="1"/>
</dbReference>
<dbReference type="EMBL" id="BAABCA010000003">
    <property type="protein sequence ID" value="GAA4235017.1"/>
    <property type="molecule type" value="Genomic_DNA"/>
</dbReference>
<evidence type="ECO:0000313" key="5">
    <source>
        <dbReference type="Proteomes" id="UP001501496"/>
    </source>
</evidence>
<gene>
    <name evidence="4" type="ORF">GCM10022291_15860</name>
</gene>
<evidence type="ECO:0000313" key="4">
    <source>
        <dbReference type="EMBL" id="GAA4235017.1"/>
    </source>
</evidence>
<proteinExistence type="predicted"/>
<dbReference type="Proteomes" id="UP001501496">
    <property type="component" value="Unassembled WGS sequence"/>
</dbReference>
<keyword evidence="5" id="KW-1185">Reference proteome</keyword>
<dbReference type="InterPro" id="IPR026444">
    <property type="entry name" value="Secre_tail"/>
</dbReference>
<comment type="caution">
    <text evidence="4">The sequence shown here is derived from an EMBL/GenBank/DDBJ whole genome shotgun (WGS) entry which is preliminary data.</text>
</comment>
<evidence type="ECO:0000259" key="3">
    <source>
        <dbReference type="Pfam" id="PF18962"/>
    </source>
</evidence>